<dbReference type="Proteomes" id="UP001497744">
    <property type="component" value="Unassembled WGS sequence"/>
</dbReference>
<proteinExistence type="predicted"/>
<evidence type="ECO:0000313" key="3">
    <source>
        <dbReference type="Proteomes" id="UP001497744"/>
    </source>
</evidence>
<keyword evidence="1" id="KW-1133">Transmembrane helix</keyword>
<sequence>MSGKSLTECPSNLKEAIDWILRVTGKDGQKSSDNGTQQLANAVTRLLEGVASSSLELNTKLEAIKEALKAGSSNGIINALGDGLKKFRDEIKITDPTNYKSAYNAQNNWDSAFGGSTGVPSSSNISPEVGAKIFLGCVPLCFYGLSYLYWRCHDKGAWKHLKLNDRDGSALKNFMAGQGFDTKQLKSGEQGKKVAEALQNFNGFPTAISGVKSLVEFLKKLWPSESSLNPSSHPLSAVFLCASAYFQYQRTTKPTQSPQPPSSIRSMLYWLLGLTVTSQFESLLNYFKTVVPSDFEVAISGSGSGVGLQTLSPDDLAGNLITSCLSSSWVLGTIQGPGETDTPLLHDIYCTSEFSYPSSRSALFSALCDCSYALQFQLLFLYLQCSRATIHGCAWQDCKYGSGVQPHTESHICPSTCNSSHTSGNHIANCTHTCTGHSPLQAFLSDKLKGFSLAHSSTSSHMAHHPPASMCYVKMGFNTERIKVSNKTGSDIHNTLRPLCGSDVSPLRQLCEKLSCLTKRTPRTLGDVFGFYAQLIDQLFSSRFTMESLVAVIVQSLQTSHQPHNINTDPYAALTFIENKVAERVSQPLPQPQLAPPSGLARSLLSIYNDLPFWFQLFMVNGSRDLPLALFDLRQQCHKEGTGNAIIHNGATDSSNSNHNCSSHPGDLWSLFSKVSAAPGGRRTDKHDACRKSNCGGYLFPLSYTKGSTFAPKFAMTYLSWVLYLADDLQNGLQEMLVEFKAVTCGLKSVGHDQSGNCSCHSVVQCGGILPLLYTNGFTFDTTTLLNGWTKQSGGRNWKHETSLTRSCQKFHSALSNVLSEGAPLHNLLLAIDEFLYYVRFRFMSLVSSFWLCSLAILLYFTFYGIDVLHLQSHVHLPSSHTVPPIGLLTTGKALALTKLTYYMP</sequence>
<dbReference type="EMBL" id="BPLF01000006">
    <property type="protein sequence ID" value="GIX66237.1"/>
    <property type="molecule type" value="Genomic_DNA"/>
</dbReference>
<evidence type="ECO:0000313" key="2">
    <source>
        <dbReference type="EMBL" id="GIX66237.1"/>
    </source>
</evidence>
<comment type="caution">
    <text evidence="2">The sequence shown here is derived from an EMBL/GenBank/DDBJ whole genome shotgun (WGS) entry which is preliminary data.</text>
</comment>
<evidence type="ECO:0000256" key="1">
    <source>
        <dbReference type="SAM" id="Phobius"/>
    </source>
</evidence>
<protein>
    <submittedName>
        <fullName evidence="2">Uncharacterized protein</fullName>
    </submittedName>
</protein>
<reference evidence="2 3" key="1">
    <citation type="submission" date="2021-06" db="EMBL/GenBank/DDBJ databases">
        <title>Genome sequence of Babesia caballi.</title>
        <authorList>
            <person name="Yamagishi J."/>
            <person name="Kidaka T."/>
            <person name="Ochi A."/>
        </authorList>
    </citation>
    <scope>NUCLEOTIDE SEQUENCE [LARGE SCALE GENOMIC DNA]</scope>
    <source>
        <strain evidence="2">USDA-D6B2</strain>
    </source>
</reference>
<dbReference type="GeneID" id="94197718"/>
<keyword evidence="1" id="KW-0812">Transmembrane</keyword>
<accession>A0AAV4M2Y7</accession>
<dbReference type="AlphaFoldDB" id="A0AAV4M2Y7"/>
<organism evidence="2 3">
    <name type="scientific">Babesia caballi</name>
    <dbReference type="NCBI Taxonomy" id="5871"/>
    <lineage>
        <taxon>Eukaryota</taxon>
        <taxon>Sar</taxon>
        <taxon>Alveolata</taxon>
        <taxon>Apicomplexa</taxon>
        <taxon>Aconoidasida</taxon>
        <taxon>Piroplasmida</taxon>
        <taxon>Babesiidae</taxon>
        <taxon>Babesia</taxon>
    </lineage>
</organism>
<keyword evidence="3" id="KW-1185">Reference proteome</keyword>
<keyword evidence="1" id="KW-0472">Membrane</keyword>
<gene>
    <name evidence="2" type="ORF">BcabD6B2_56730</name>
</gene>
<name>A0AAV4M2Y7_BABCB</name>
<feature type="transmembrane region" description="Helical" evidence="1">
    <location>
        <begin position="843"/>
        <end position="866"/>
    </location>
</feature>
<dbReference type="RefSeq" id="XP_067718306.1">
    <property type="nucleotide sequence ID" value="XM_067862205.1"/>
</dbReference>